<dbReference type="Pfam" id="PF05728">
    <property type="entry name" value="UPF0227"/>
    <property type="match status" value="1"/>
</dbReference>
<organism evidence="2 3">
    <name type="scientific">Okeania hirsuta</name>
    <dbReference type="NCBI Taxonomy" id="1458930"/>
    <lineage>
        <taxon>Bacteria</taxon>
        <taxon>Bacillati</taxon>
        <taxon>Cyanobacteriota</taxon>
        <taxon>Cyanophyceae</taxon>
        <taxon>Oscillatoriophycideae</taxon>
        <taxon>Oscillatoriales</taxon>
        <taxon>Microcoleaceae</taxon>
        <taxon>Okeania</taxon>
    </lineage>
</organism>
<dbReference type="SUPFAM" id="SSF53474">
    <property type="entry name" value="alpha/beta-Hydrolases"/>
    <property type="match status" value="1"/>
</dbReference>
<accession>A0A3N6P3L7</accession>
<dbReference type="InterPro" id="IPR029058">
    <property type="entry name" value="AB_hydrolase_fold"/>
</dbReference>
<dbReference type="EMBL" id="RCBY01000080">
    <property type="protein sequence ID" value="RQH40946.1"/>
    <property type="molecule type" value="Genomic_DNA"/>
</dbReference>
<reference evidence="2 3" key="1">
    <citation type="journal article" date="2018" name="ACS Chem. Biol.">
        <title>Ketoreductase domain dysfunction expands chemodiversity: malyngamide biosynthesis in the cyanobacterium Okeania hirsuta.</title>
        <authorList>
            <person name="Moss N.A."/>
            <person name="Leao T."/>
            <person name="Rankin M."/>
            <person name="McCullough T.M."/>
            <person name="Qu P."/>
            <person name="Korobeynikov A."/>
            <person name="Smith J.L."/>
            <person name="Gerwick L."/>
            <person name="Gerwick W.H."/>
        </authorList>
    </citation>
    <scope>NUCLEOTIDE SEQUENCE [LARGE SCALE GENOMIC DNA]</scope>
    <source>
        <strain evidence="2 3">PAB10Feb10-1</strain>
    </source>
</reference>
<proteinExistence type="predicted"/>
<dbReference type="OrthoDB" id="9814831at2"/>
<keyword evidence="1 2" id="KW-0378">Hydrolase</keyword>
<name>A0A3N6P3L7_9CYAN</name>
<dbReference type="InterPro" id="IPR008886">
    <property type="entry name" value="UPF0227/Esterase_YqiA"/>
</dbReference>
<dbReference type="Proteomes" id="UP000269154">
    <property type="component" value="Unassembled WGS sequence"/>
</dbReference>
<gene>
    <name evidence="2" type="ORF">D5R40_15425</name>
</gene>
<evidence type="ECO:0000313" key="2">
    <source>
        <dbReference type="EMBL" id="RQH40946.1"/>
    </source>
</evidence>
<comment type="caution">
    <text evidence="2">The sequence shown here is derived from an EMBL/GenBank/DDBJ whole genome shotgun (WGS) entry which is preliminary data.</text>
</comment>
<dbReference type="Gene3D" id="3.40.50.1820">
    <property type="entry name" value="alpha/beta hydrolase"/>
    <property type="match status" value="1"/>
</dbReference>
<dbReference type="GO" id="GO:0004553">
    <property type="term" value="F:hydrolase activity, hydrolyzing O-glycosyl compounds"/>
    <property type="evidence" value="ECO:0007669"/>
    <property type="project" value="TreeGrafter"/>
</dbReference>
<keyword evidence="3" id="KW-1185">Reference proteome</keyword>
<evidence type="ECO:0000256" key="1">
    <source>
        <dbReference type="ARBA" id="ARBA00022801"/>
    </source>
</evidence>
<dbReference type="RefSeq" id="WP_124145839.1">
    <property type="nucleotide sequence ID" value="NZ_CAWOKI010000123.1"/>
</dbReference>
<sequence length="217" mass="25485">MLNNYTYIYLHGFASSPKSNKAIYLRDRFAEINLNLNILDLNQNDFYNLTLTRQIHQVESEITKKSTPIILIGSSFGGLTSTFLAEQNFHVKAIILLAPAFNFLSHWQQNLGEENLQKWQERGDYWIYHYGEKKYSLLSYDFIVDLIEYEEKKLKRTLPTLIFHGLNDNVIPIQASREFVAKRSWVELIELDTDHTLGNVMAKVWQEINQFLKQDFS</sequence>
<dbReference type="GO" id="GO:0008474">
    <property type="term" value="F:palmitoyl-(protein) hydrolase activity"/>
    <property type="evidence" value="ECO:0007669"/>
    <property type="project" value="TreeGrafter"/>
</dbReference>
<dbReference type="PANTHER" id="PTHR16138:SF7">
    <property type="entry name" value="PALMITOYL-PROTEIN THIOESTERASE ABHD10, MITOCHONDRIAL"/>
    <property type="match status" value="1"/>
</dbReference>
<dbReference type="InterPro" id="IPR052382">
    <property type="entry name" value="ABHD10_acyl-thioesterase"/>
</dbReference>
<dbReference type="AlphaFoldDB" id="A0A3N6P3L7"/>
<protein>
    <submittedName>
        <fullName evidence="2">Alpha/beta fold hydrolase</fullName>
    </submittedName>
</protein>
<evidence type="ECO:0000313" key="3">
    <source>
        <dbReference type="Proteomes" id="UP000269154"/>
    </source>
</evidence>
<dbReference type="PANTHER" id="PTHR16138">
    <property type="entry name" value="MYCOPHENOLIC ACID ACYL-GLUCURONIDE ESTERASE, MITOCHONDRIAL"/>
    <property type="match status" value="1"/>
</dbReference>